<dbReference type="EMBL" id="JAPFFL010000014">
    <property type="protein sequence ID" value="KAJ6678128.1"/>
    <property type="molecule type" value="Genomic_DNA"/>
</dbReference>
<reference evidence="1" key="2">
    <citation type="journal article" date="2023" name="Int. J. Mol. Sci.">
        <title>De Novo Assembly and Annotation of 11 Diverse Shrub Willow (Salix) Genomes Reveals Novel Gene Organization in Sex-Linked Regions.</title>
        <authorList>
            <person name="Hyden B."/>
            <person name="Feng K."/>
            <person name="Yates T.B."/>
            <person name="Jawdy S."/>
            <person name="Cereghino C."/>
            <person name="Smart L.B."/>
            <person name="Muchero W."/>
        </authorList>
    </citation>
    <scope>NUCLEOTIDE SEQUENCE [LARGE SCALE GENOMIC DNA]</scope>
    <source>
        <tissue evidence="1">Shoot tip</tissue>
    </source>
</reference>
<accession>A0A9Q0NY90</accession>
<gene>
    <name evidence="1" type="ORF">OIU85_008694</name>
</gene>
<evidence type="ECO:0000313" key="2">
    <source>
        <dbReference type="Proteomes" id="UP001151529"/>
    </source>
</evidence>
<protein>
    <submittedName>
        <fullName evidence="1">GLYCOSYLTRANSFERASE</fullName>
    </submittedName>
</protein>
<dbReference type="SUPFAM" id="SSF53756">
    <property type="entry name" value="UDP-Glycosyltransferase/glycogen phosphorylase"/>
    <property type="match status" value="1"/>
</dbReference>
<dbReference type="AlphaFoldDB" id="A0A9Q0NY90"/>
<reference evidence="1" key="1">
    <citation type="submission" date="2022-11" db="EMBL/GenBank/DDBJ databases">
        <authorList>
            <person name="Hyden B.L."/>
            <person name="Feng K."/>
            <person name="Yates T."/>
            <person name="Jawdy S."/>
            <person name="Smart L.B."/>
            <person name="Muchero W."/>
        </authorList>
    </citation>
    <scope>NUCLEOTIDE SEQUENCE</scope>
    <source>
        <tissue evidence="1">Shoot tip</tissue>
    </source>
</reference>
<organism evidence="1 2">
    <name type="scientific">Salix viminalis</name>
    <name type="common">Common osier</name>
    <name type="synonym">Basket willow</name>
    <dbReference type="NCBI Taxonomy" id="40686"/>
    <lineage>
        <taxon>Eukaryota</taxon>
        <taxon>Viridiplantae</taxon>
        <taxon>Streptophyta</taxon>
        <taxon>Embryophyta</taxon>
        <taxon>Tracheophyta</taxon>
        <taxon>Spermatophyta</taxon>
        <taxon>Magnoliopsida</taxon>
        <taxon>eudicotyledons</taxon>
        <taxon>Gunneridae</taxon>
        <taxon>Pentapetalae</taxon>
        <taxon>rosids</taxon>
        <taxon>fabids</taxon>
        <taxon>Malpighiales</taxon>
        <taxon>Salicaceae</taxon>
        <taxon>Saliceae</taxon>
        <taxon>Salix</taxon>
    </lineage>
</organism>
<name>A0A9Q0NY90_SALVM</name>
<keyword evidence="2" id="KW-1185">Reference proteome</keyword>
<proteinExistence type="predicted"/>
<dbReference type="OrthoDB" id="10453454at2759"/>
<dbReference type="Proteomes" id="UP001151529">
    <property type="component" value="Chromosome 7"/>
</dbReference>
<dbReference type="Gene3D" id="3.40.50.2000">
    <property type="entry name" value="Glycogen Phosphorylase B"/>
    <property type="match status" value="1"/>
</dbReference>
<comment type="caution">
    <text evidence="1">The sequence shown here is derived from an EMBL/GenBank/DDBJ whole genome shotgun (WGS) entry which is preliminary data.</text>
</comment>
<evidence type="ECO:0000313" key="1">
    <source>
        <dbReference type="EMBL" id="KAJ6678128.1"/>
    </source>
</evidence>
<sequence length="192" mass="21650">MQLKLEDALMYDREFQVNEPLSSAKMYATNFISSNGGNDIFKFIQIQNKLHHDFSSVKRKMLVVLYSAIDSHDFLDAFPGALPLIQPAYRNKELLCPSYTFFFLTNPNLDKLLFMSSVIEALSFGLALIMLPYATDQGLIARVFEEKKVGIGVPRDEEDGSFTRNSVAESLWLVNDDKEGPALEIRISAIDA</sequence>